<dbReference type="AlphaFoldDB" id="A0ABD2Y0A8"/>
<feature type="compositionally biased region" description="Basic and acidic residues" evidence="1">
    <location>
        <begin position="34"/>
        <end position="43"/>
    </location>
</feature>
<evidence type="ECO:0000313" key="3">
    <source>
        <dbReference type="Proteomes" id="UP001630127"/>
    </source>
</evidence>
<comment type="caution">
    <text evidence="2">The sequence shown here is derived from an EMBL/GenBank/DDBJ whole genome shotgun (WGS) entry which is preliminary data.</text>
</comment>
<organism evidence="2 3">
    <name type="scientific">Cinchona calisaya</name>
    <dbReference type="NCBI Taxonomy" id="153742"/>
    <lineage>
        <taxon>Eukaryota</taxon>
        <taxon>Viridiplantae</taxon>
        <taxon>Streptophyta</taxon>
        <taxon>Embryophyta</taxon>
        <taxon>Tracheophyta</taxon>
        <taxon>Spermatophyta</taxon>
        <taxon>Magnoliopsida</taxon>
        <taxon>eudicotyledons</taxon>
        <taxon>Gunneridae</taxon>
        <taxon>Pentapetalae</taxon>
        <taxon>asterids</taxon>
        <taxon>lamiids</taxon>
        <taxon>Gentianales</taxon>
        <taxon>Rubiaceae</taxon>
        <taxon>Cinchonoideae</taxon>
        <taxon>Cinchoneae</taxon>
        <taxon>Cinchona</taxon>
    </lineage>
</organism>
<protein>
    <submittedName>
        <fullName evidence="2">Uncharacterized protein</fullName>
    </submittedName>
</protein>
<feature type="non-terminal residue" evidence="2">
    <location>
        <position position="1"/>
    </location>
</feature>
<gene>
    <name evidence="2" type="ORF">ACH5RR_035476</name>
</gene>
<sequence>GAYLNITIGERESNSSDWSHLSSQLSISERQCRRRDELTKHNGAENSEAPKPVPNDSVEGVPKAGLEYGVPKAEVEETVPKAGVKEGLPNIFIVVAELRREGFWGRRNPKSE</sequence>
<feature type="region of interest" description="Disordered" evidence="1">
    <location>
        <begin position="34"/>
        <end position="63"/>
    </location>
</feature>
<proteinExistence type="predicted"/>
<reference evidence="2 3" key="1">
    <citation type="submission" date="2024-11" db="EMBL/GenBank/DDBJ databases">
        <title>A near-complete genome assembly of Cinchona calisaya.</title>
        <authorList>
            <person name="Lian D.C."/>
            <person name="Zhao X.W."/>
            <person name="Wei L."/>
        </authorList>
    </citation>
    <scope>NUCLEOTIDE SEQUENCE [LARGE SCALE GENOMIC DNA]</scope>
    <source>
        <tissue evidence="2">Nenye</tissue>
    </source>
</reference>
<evidence type="ECO:0000256" key="1">
    <source>
        <dbReference type="SAM" id="MobiDB-lite"/>
    </source>
</evidence>
<accession>A0ABD2Y0A8</accession>
<dbReference type="Proteomes" id="UP001630127">
    <property type="component" value="Unassembled WGS sequence"/>
</dbReference>
<evidence type="ECO:0000313" key="2">
    <source>
        <dbReference type="EMBL" id="KAL3501027.1"/>
    </source>
</evidence>
<keyword evidence="3" id="KW-1185">Reference proteome</keyword>
<dbReference type="EMBL" id="JBJUIK010000015">
    <property type="protein sequence ID" value="KAL3501027.1"/>
    <property type="molecule type" value="Genomic_DNA"/>
</dbReference>
<name>A0ABD2Y0A8_9GENT</name>